<gene>
    <name evidence="5" type="ORF">SH1V18_06790</name>
</gene>
<dbReference type="Pfam" id="PF02311">
    <property type="entry name" value="AraC_binding"/>
    <property type="match status" value="1"/>
</dbReference>
<dbReference type="Proteomes" id="UP001144256">
    <property type="component" value="Unassembled WGS sequence"/>
</dbReference>
<dbReference type="PANTHER" id="PTHR43280">
    <property type="entry name" value="ARAC-FAMILY TRANSCRIPTIONAL REGULATOR"/>
    <property type="match status" value="1"/>
</dbReference>
<name>A0A9W5Y853_9FIRM</name>
<keyword evidence="3" id="KW-0804">Transcription</keyword>
<accession>A0A9W5Y853</accession>
<dbReference type="PRINTS" id="PR00032">
    <property type="entry name" value="HTHARAC"/>
</dbReference>
<keyword evidence="1" id="KW-0805">Transcription regulation</keyword>
<dbReference type="InterPro" id="IPR009057">
    <property type="entry name" value="Homeodomain-like_sf"/>
</dbReference>
<dbReference type="SMART" id="SM00342">
    <property type="entry name" value="HTH_ARAC"/>
    <property type="match status" value="1"/>
</dbReference>
<dbReference type="InterPro" id="IPR020449">
    <property type="entry name" value="Tscrpt_reg_AraC-type_HTH"/>
</dbReference>
<keyword evidence="2" id="KW-0238">DNA-binding</keyword>
<dbReference type="SUPFAM" id="SSF46689">
    <property type="entry name" value="Homeodomain-like"/>
    <property type="match status" value="2"/>
</dbReference>
<evidence type="ECO:0000313" key="6">
    <source>
        <dbReference type="Proteomes" id="UP001144256"/>
    </source>
</evidence>
<dbReference type="InterPro" id="IPR037923">
    <property type="entry name" value="HTH-like"/>
</dbReference>
<dbReference type="InterPro" id="IPR018060">
    <property type="entry name" value="HTH_AraC"/>
</dbReference>
<evidence type="ECO:0000256" key="2">
    <source>
        <dbReference type="ARBA" id="ARBA00023125"/>
    </source>
</evidence>
<dbReference type="Gene3D" id="1.10.10.60">
    <property type="entry name" value="Homeodomain-like"/>
    <property type="match status" value="2"/>
</dbReference>
<evidence type="ECO:0000259" key="4">
    <source>
        <dbReference type="PROSITE" id="PS01124"/>
    </source>
</evidence>
<comment type="caution">
    <text evidence="5">The sequence shown here is derived from an EMBL/GenBank/DDBJ whole genome shotgun (WGS) entry which is preliminary data.</text>
</comment>
<dbReference type="GO" id="GO:0003700">
    <property type="term" value="F:DNA-binding transcription factor activity"/>
    <property type="evidence" value="ECO:0007669"/>
    <property type="project" value="InterPro"/>
</dbReference>
<protein>
    <submittedName>
        <fullName evidence="5">AraC family transcriptional regulator</fullName>
    </submittedName>
</protein>
<dbReference type="PROSITE" id="PS01124">
    <property type="entry name" value="HTH_ARAC_FAMILY_2"/>
    <property type="match status" value="1"/>
</dbReference>
<dbReference type="Gene3D" id="2.60.120.10">
    <property type="entry name" value="Jelly Rolls"/>
    <property type="match status" value="1"/>
</dbReference>
<dbReference type="GO" id="GO:0043565">
    <property type="term" value="F:sequence-specific DNA binding"/>
    <property type="evidence" value="ECO:0007669"/>
    <property type="project" value="InterPro"/>
</dbReference>
<dbReference type="EMBL" id="BRLB01000001">
    <property type="protein sequence ID" value="GKX28199.1"/>
    <property type="molecule type" value="Genomic_DNA"/>
</dbReference>
<dbReference type="SUPFAM" id="SSF51215">
    <property type="entry name" value="Regulatory protein AraC"/>
    <property type="match status" value="1"/>
</dbReference>
<reference evidence="5" key="1">
    <citation type="submission" date="2022-06" db="EMBL/GenBank/DDBJ databases">
        <title>Vallitalea longa sp. nov., an anaerobic bacterium isolated from marine sediment.</title>
        <authorList>
            <person name="Hirano S."/>
            <person name="Terahara T."/>
            <person name="Mori K."/>
            <person name="Hamada M."/>
            <person name="Matsumoto R."/>
            <person name="Kobayashi T."/>
        </authorList>
    </citation>
    <scope>NUCLEOTIDE SEQUENCE</scope>
    <source>
        <strain evidence="5">SH18-1</strain>
    </source>
</reference>
<dbReference type="PANTHER" id="PTHR43280:SF28">
    <property type="entry name" value="HTH-TYPE TRANSCRIPTIONAL ACTIVATOR RHAS"/>
    <property type="match status" value="1"/>
</dbReference>
<evidence type="ECO:0000256" key="3">
    <source>
        <dbReference type="ARBA" id="ARBA00023163"/>
    </source>
</evidence>
<evidence type="ECO:0000256" key="1">
    <source>
        <dbReference type="ARBA" id="ARBA00023015"/>
    </source>
</evidence>
<organism evidence="5 6">
    <name type="scientific">Vallitalea longa</name>
    <dbReference type="NCBI Taxonomy" id="2936439"/>
    <lineage>
        <taxon>Bacteria</taxon>
        <taxon>Bacillati</taxon>
        <taxon>Bacillota</taxon>
        <taxon>Clostridia</taxon>
        <taxon>Lachnospirales</taxon>
        <taxon>Vallitaleaceae</taxon>
        <taxon>Vallitalea</taxon>
    </lineage>
</organism>
<proteinExistence type="predicted"/>
<evidence type="ECO:0000313" key="5">
    <source>
        <dbReference type="EMBL" id="GKX28199.1"/>
    </source>
</evidence>
<dbReference type="AlphaFoldDB" id="A0A9W5Y853"/>
<sequence length="306" mass="36134">MVEYYIINYDDVMKIGLIIRYESIYHFRLVGENLMINNITLAREILSKVVVEVIHAEYYYCTKSWGFTNQINNFNKLYFIIKGHGYGKINNMEFHVYPGQLILIPSNSIHSFHSYENDNIQKYFCHFKSKTGDLELFDFFKVPYSVNIKNVTNLIKLFEKLISNFMSCDYMAVLKENTVMLQIIIYYLEHVEIEQIEISDTKSTEILSTVINYINNNLSKNININVLAELVYLHPNYFIRYFKKYIGNSPKNYINKLRIEKAKKLLIVSKLSVTEISKEVGYADSSYFSKYFKKNTGFTPSEFRNK</sequence>
<dbReference type="InterPro" id="IPR003313">
    <property type="entry name" value="AraC-bd"/>
</dbReference>
<dbReference type="InterPro" id="IPR014710">
    <property type="entry name" value="RmlC-like_jellyroll"/>
</dbReference>
<keyword evidence="6" id="KW-1185">Reference proteome</keyword>
<feature type="domain" description="HTH araC/xylS-type" evidence="4">
    <location>
        <begin position="208"/>
        <end position="306"/>
    </location>
</feature>
<dbReference type="Pfam" id="PF12833">
    <property type="entry name" value="HTH_18"/>
    <property type="match status" value="1"/>
</dbReference>